<evidence type="ECO:0000256" key="1">
    <source>
        <dbReference type="ARBA" id="ARBA00023015"/>
    </source>
</evidence>
<dbReference type="SUPFAM" id="SSF46785">
    <property type="entry name" value="Winged helix' DNA-binding domain"/>
    <property type="match status" value="1"/>
</dbReference>
<dbReference type="PANTHER" id="PTHR33204:SF33">
    <property type="entry name" value="TRANSCRIPTIONAL REGULATOR, MARR FAMILY"/>
    <property type="match status" value="1"/>
</dbReference>
<dbReference type="Gene3D" id="1.10.10.10">
    <property type="entry name" value="Winged helix-like DNA-binding domain superfamily/Winged helix DNA-binding domain"/>
    <property type="match status" value="1"/>
</dbReference>
<dbReference type="InterPro" id="IPR036388">
    <property type="entry name" value="WH-like_DNA-bd_sf"/>
</dbReference>
<organism evidence="5 6">
    <name type="scientific">Mariprofundus aestuarium</name>
    <dbReference type="NCBI Taxonomy" id="1921086"/>
    <lineage>
        <taxon>Bacteria</taxon>
        <taxon>Pseudomonadati</taxon>
        <taxon>Pseudomonadota</taxon>
        <taxon>Candidatius Mariprofundia</taxon>
        <taxon>Mariprofundales</taxon>
        <taxon>Mariprofundaceae</taxon>
        <taxon>Mariprofundus</taxon>
    </lineage>
</organism>
<feature type="domain" description="HTH hxlR-type" evidence="4">
    <location>
        <begin position="15"/>
        <end position="111"/>
    </location>
</feature>
<keyword evidence="6" id="KW-1185">Reference proteome</keyword>
<dbReference type="RefSeq" id="WP_100277571.1">
    <property type="nucleotide sequence ID" value="NZ_CP018799.1"/>
</dbReference>
<dbReference type="KEGG" id="maes:Ga0123461_1289"/>
<dbReference type="Pfam" id="PF01638">
    <property type="entry name" value="HxlR"/>
    <property type="match status" value="1"/>
</dbReference>
<dbReference type="PANTHER" id="PTHR33204">
    <property type="entry name" value="TRANSCRIPTIONAL REGULATOR, MARR FAMILY"/>
    <property type="match status" value="1"/>
</dbReference>
<dbReference type="AlphaFoldDB" id="A0A2K8KXN8"/>
<dbReference type="GO" id="GO:0003677">
    <property type="term" value="F:DNA binding"/>
    <property type="evidence" value="ECO:0007669"/>
    <property type="project" value="UniProtKB-KW"/>
</dbReference>
<dbReference type="PROSITE" id="PS51118">
    <property type="entry name" value="HTH_HXLR"/>
    <property type="match status" value="1"/>
</dbReference>
<proteinExistence type="predicted"/>
<evidence type="ECO:0000259" key="4">
    <source>
        <dbReference type="PROSITE" id="PS51118"/>
    </source>
</evidence>
<protein>
    <submittedName>
        <fullName evidence="5">Transcriptional regulator, HxlR family</fullName>
    </submittedName>
</protein>
<evidence type="ECO:0000313" key="5">
    <source>
        <dbReference type="EMBL" id="ATX79707.1"/>
    </source>
</evidence>
<dbReference type="OrthoDB" id="5293857at2"/>
<dbReference type="InterPro" id="IPR002577">
    <property type="entry name" value="HTH_HxlR"/>
</dbReference>
<keyword evidence="1" id="KW-0805">Transcription regulation</keyword>
<evidence type="ECO:0000256" key="2">
    <source>
        <dbReference type="ARBA" id="ARBA00023125"/>
    </source>
</evidence>
<keyword evidence="3" id="KW-0804">Transcription</keyword>
<reference evidence="5 6" key="1">
    <citation type="submission" date="2016-12" db="EMBL/GenBank/DDBJ databases">
        <title>Isolation and genomic insights into novel planktonic Zetaproteobacteria from stratified waters of the Chesapeake Bay.</title>
        <authorList>
            <person name="McAllister S.M."/>
            <person name="Kato S."/>
            <person name="Chan C.S."/>
            <person name="Chiu B.K."/>
            <person name="Field E.K."/>
        </authorList>
    </citation>
    <scope>NUCLEOTIDE SEQUENCE [LARGE SCALE GENOMIC DNA]</scope>
    <source>
        <strain evidence="5 6">CP-5</strain>
    </source>
</reference>
<dbReference type="EMBL" id="CP018799">
    <property type="protein sequence ID" value="ATX79707.1"/>
    <property type="molecule type" value="Genomic_DNA"/>
</dbReference>
<evidence type="ECO:0000256" key="3">
    <source>
        <dbReference type="ARBA" id="ARBA00023163"/>
    </source>
</evidence>
<dbReference type="InterPro" id="IPR036390">
    <property type="entry name" value="WH_DNA-bd_sf"/>
</dbReference>
<dbReference type="Proteomes" id="UP000231701">
    <property type="component" value="Chromosome"/>
</dbReference>
<sequence>MTRKQTIQLEERHRCPVEMTISVIGGRWKCPIIHHLIDGTKRFNELRKLIPEASQRMLTKHLRELESDGIIHRKVFAEVPPRTEYSLTDKGRSLESVLWVMNDWAEKNLNS</sequence>
<evidence type="ECO:0000313" key="6">
    <source>
        <dbReference type="Proteomes" id="UP000231701"/>
    </source>
</evidence>
<gene>
    <name evidence="5" type="ORF">Ga0123461_1289</name>
</gene>
<keyword evidence="2" id="KW-0238">DNA-binding</keyword>
<accession>A0A2K8KXN8</accession>
<name>A0A2K8KXN8_MARES</name>